<protein>
    <submittedName>
        <fullName evidence="1">Uncharacterized protein</fullName>
    </submittedName>
</protein>
<reference evidence="1 2" key="1">
    <citation type="submission" date="2015-09" db="EMBL/GenBank/DDBJ databases">
        <title>Host preference determinants of Valsa canker pathogens revealed by comparative genomics.</title>
        <authorList>
            <person name="Yin Z."/>
            <person name="Huang L."/>
        </authorList>
    </citation>
    <scope>NUCLEOTIDE SEQUENCE [LARGE SCALE GENOMIC DNA]</scope>
    <source>
        <strain evidence="1 2">SXYLt</strain>
    </source>
</reference>
<accession>A0A423XML2</accession>
<name>A0A423XML2_9PEZI</name>
<keyword evidence="2" id="KW-1185">Reference proteome</keyword>
<dbReference type="Proteomes" id="UP000285146">
    <property type="component" value="Unassembled WGS sequence"/>
</dbReference>
<dbReference type="InParanoid" id="A0A423XML2"/>
<dbReference type="AlphaFoldDB" id="A0A423XML2"/>
<proteinExistence type="predicted"/>
<comment type="caution">
    <text evidence="1">The sequence shown here is derived from an EMBL/GenBank/DDBJ whole genome shotgun (WGS) entry which is preliminary data.</text>
</comment>
<dbReference type="EMBL" id="LKEB01000002">
    <property type="protein sequence ID" value="ROW17743.1"/>
    <property type="molecule type" value="Genomic_DNA"/>
</dbReference>
<organism evidence="1 2">
    <name type="scientific">Cytospora leucostoma</name>
    <dbReference type="NCBI Taxonomy" id="1230097"/>
    <lineage>
        <taxon>Eukaryota</taxon>
        <taxon>Fungi</taxon>
        <taxon>Dikarya</taxon>
        <taxon>Ascomycota</taxon>
        <taxon>Pezizomycotina</taxon>
        <taxon>Sordariomycetes</taxon>
        <taxon>Sordariomycetidae</taxon>
        <taxon>Diaporthales</taxon>
        <taxon>Cytosporaceae</taxon>
        <taxon>Cytospora</taxon>
    </lineage>
</organism>
<evidence type="ECO:0000313" key="1">
    <source>
        <dbReference type="EMBL" id="ROW17743.1"/>
    </source>
</evidence>
<sequence>MCIYIQTIPLCGHAPPTIFSYASCTNVLSQLMRITEPEAWEPGNLDRIPFEMSDECDPGPDNIYVIYSDDYCGWECRNSAFQLAAEFGGLGVDLGGGGVWPAYMPGPMGMGQYGMGSGAGGVFGGGGHGPVVMGMPGAKYGSVRLGIGWRTA</sequence>
<dbReference type="OrthoDB" id="3443479at2759"/>
<evidence type="ECO:0000313" key="2">
    <source>
        <dbReference type="Proteomes" id="UP000285146"/>
    </source>
</evidence>
<gene>
    <name evidence="1" type="ORF">VPNG_00680</name>
</gene>